<gene>
    <name evidence="3" type="ORF">L21SP5_03687</name>
</gene>
<evidence type="ECO:0000313" key="4">
    <source>
        <dbReference type="Proteomes" id="UP000064893"/>
    </source>
</evidence>
<organism evidence="3 4">
    <name type="scientific">Salinivirga cyanobacteriivorans</name>
    <dbReference type="NCBI Taxonomy" id="1307839"/>
    <lineage>
        <taxon>Bacteria</taxon>
        <taxon>Pseudomonadati</taxon>
        <taxon>Bacteroidota</taxon>
        <taxon>Bacteroidia</taxon>
        <taxon>Bacteroidales</taxon>
        <taxon>Salinivirgaceae</taxon>
        <taxon>Salinivirga</taxon>
    </lineage>
</organism>
<feature type="chain" id="PRO_5006599588" description="Tetratricopeptide repeat protein" evidence="2">
    <location>
        <begin position="23"/>
        <end position="875"/>
    </location>
</feature>
<keyword evidence="1" id="KW-0802">TPR repeat</keyword>
<dbReference type="EMBL" id="CP013118">
    <property type="protein sequence ID" value="ALO17285.1"/>
    <property type="molecule type" value="Genomic_DNA"/>
</dbReference>
<dbReference type="RefSeq" id="WP_057954575.1">
    <property type="nucleotide sequence ID" value="NZ_CP013118.1"/>
</dbReference>
<dbReference type="AlphaFoldDB" id="A0A0S2I506"/>
<protein>
    <recommendedName>
        <fullName evidence="5">Tetratricopeptide repeat protein</fullName>
    </recommendedName>
</protein>
<evidence type="ECO:0000256" key="2">
    <source>
        <dbReference type="SAM" id="SignalP"/>
    </source>
</evidence>
<dbReference type="PROSITE" id="PS50005">
    <property type="entry name" value="TPR"/>
    <property type="match status" value="2"/>
</dbReference>
<proteinExistence type="predicted"/>
<feature type="repeat" description="TPR" evidence="1">
    <location>
        <begin position="261"/>
        <end position="294"/>
    </location>
</feature>
<name>A0A0S2I506_9BACT</name>
<keyword evidence="4" id="KW-1185">Reference proteome</keyword>
<dbReference type="Gene3D" id="1.25.40.10">
    <property type="entry name" value="Tetratricopeptide repeat domain"/>
    <property type="match status" value="1"/>
</dbReference>
<dbReference type="SMART" id="SM00028">
    <property type="entry name" value="TPR"/>
    <property type="match status" value="2"/>
</dbReference>
<sequence length="875" mass="100886" precursor="true">MKLIKFLLIATFATLYFSQSSAQPAATKTVTYNLCYPDNAHPLNNALLTNLMSALPRVNDKPCITFEATFSFKYRVAGSNFRTEIFCDKVQLAHPLTFQRFDLSDKIFPVTAKVDVKIDEQTKSFEHQLKAGAKMGDMLTPDQPQKFKIEIVSVQTGQEVLSRIVEKQQHISAYYTADTQIKLAFEELSTINPDSLEMLDQYLEITRKNFAIVDRIKKKELYKHLNLSENDPLNVYDRTNELHKANFEAKNALLEQTSNLGEEYLRLGLESLNQKDTATALEYFNTAIEVDSMLAGPYVEKAKIDFNRGKLVEIIDQIRFISAHTTHHSGNREDMVEMIKYIESQLIDQAEAQNKQEHYHEALTLMDSAEHICNSIQVVVCSDMINVARSHSWRGLLNQHIINWFDIISRTQYSELPNVIEETFQFRKDHNKWLTTNELLYTNLKIVQDTLISVATKHEDDNPEKALEALYAAREICNAYVEIPCAENLDERFKVAFQKSYKKMLNEAEAALHDSLPNRADTIQTKAMRYIKAQKLQPTQKHREIIDRIAQQRYALLIEELRNVKLADKKSITLLDSALTIRKKNGIDEARDENFQRTRLLTDYVTSLAEKAERMLRAEQIVIATELVQEIDWVLNRFNFVLNDSQQDFVNKLREKIGRQACYKHHKKLSIYTIAAEKFMARNDYPHAQESFEKALALIKNNPGCGFNAEKLKQELKRIADAAAYQRHVKVFRDSAVNNNFESAIAEYDVIKNKFNDSLLKPFDLEFQTLANAAQETDYLPFIHHAAKVLAERGQPNESFGLITVLYKSDFDYQLSKPAQEALGASLAKEFYIKDPSEESAQLYEGYVIDKKWSKPFKKAFKRQWKIMQTATETD</sequence>
<feature type="signal peptide" evidence="2">
    <location>
        <begin position="1"/>
        <end position="22"/>
    </location>
</feature>
<evidence type="ECO:0000313" key="3">
    <source>
        <dbReference type="EMBL" id="ALO17285.1"/>
    </source>
</evidence>
<dbReference type="STRING" id="1307839.L21SP5_03687"/>
<keyword evidence="2" id="KW-0732">Signal</keyword>
<accession>A0A0S2I506</accession>
<feature type="repeat" description="TPR" evidence="1">
    <location>
        <begin position="669"/>
        <end position="702"/>
    </location>
</feature>
<reference evidence="3 4" key="1">
    <citation type="submission" date="2015-11" db="EMBL/GenBank/DDBJ databases">
        <title>Description and complete genome sequence of a novel strain predominating in hypersaline microbial mats and representing a new family of the Bacteriodetes phylum.</title>
        <authorList>
            <person name="Spring S."/>
            <person name="Bunk B."/>
            <person name="Sproer C."/>
            <person name="Klenk H.-P."/>
        </authorList>
    </citation>
    <scope>NUCLEOTIDE SEQUENCE [LARGE SCALE GENOMIC DNA]</scope>
    <source>
        <strain evidence="3 4">L21-Spi-D4</strain>
    </source>
</reference>
<dbReference type="Proteomes" id="UP000064893">
    <property type="component" value="Chromosome"/>
</dbReference>
<evidence type="ECO:0000256" key="1">
    <source>
        <dbReference type="PROSITE-ProRule" id="PRU00339"/>
    </source>
</evidence>
<dbReference type="SUPFAM" id="SSF48452">
    <property type="entry name" value="TPR-like"/>
    <property type="match status" value="1"/>
</dbReference>
<dbReference type="InterPro" id="IPR011990">
    <property type="entry name" value="TPR-like_helical_dom_sf"/>
</dbReference>
<dbReference type="KEGG" id="blq:L21SP5_03687"/>
<dbReference type="InterPro" id="IPR019734">
    <property type="entry name" value="TPR_rpt"/>
</dbReference>
<evidence type="ECO:0008006" key="5">
    <source>
        <dbReference type="Google" id="ProtNLM"/>
    </source>
</evidence>